<dbReference type="InterPro" id="IPR036047">
    <property type="entry name" value="F-box-like_dom_sf"/>
</dbReference>
<sequence length="240" mass="27426">MPNMPPEIIDEIIDYLSNDRRALVSCSSVCRLFYPRTRQHIFRTIYFTGRHRNPVTRFVDIVNTSPRLLSCVIDMRIHGNTAYLSLDPLLPSMVNLTSLRIAFVSFSSGDDFHACIFKVLRLKELSLFCISSDKRNFSIKVLSPCSGPALENIQIEGGDKNIGLLPSFLHTRLRMDTLKYLELRSPTEEDVHALCEILRVARSLRHLSLVAVQSTLHQWPGLATLPFNGFRVTLFRVTRH</sequence>
<accession>A0A2H3B1U2</accession>
<dbReference type="SUPFAM" id="SSF81383">
    <property type="entry name" value="F-box domain"/>
    <property type="match status" value="1"/>
</dbReference>
<evidence type="ECO:0000313" key="1">
    <source>
        <dbReference type="EMBL" id="PBK64889.1"/>
    </source>
</evidence>
<dbReference type="InterPro" id="IPR032675">
    <property type="entry name" value="LRR_dom_sf"/>
</dbReference>
<proteinExistence type="predicted"/>
<name>A0A2H3B1U2_9AGAR</name>
<keyword evidence="2" id="KW-1185">Reference proteome</keyword>
<dbReference type="Proteomes" id="UP000218334">
    <property type="component" value="Unassembled WGS sequence"/>
</dbReference>
<dbReference type="AlphaFoldDB" id="A0A2H3B1U2"/>
<organism evidence="1 2">
    <name type="scientific">Armillaria solidipes</name>
    <dbReference type="NCBI Taxonomy" id="1076256"/>
    <lineage>
        <taxon>Eukaryota</taxon>
        <taxon>Fungi</taxon>
        <taxon>Dikarya</taxon>
        <taxon>Basidiomycota</taxon>
        <taxon>Agaricomycotina</taxon>
        <taxon>Agaricomycetes</taxon>
        <taxon>Agaricomycetidae</taxon>
        <taxon>Agaricales</taxon>
        <taxon>Marasmiineae</taxon>
        <taxon>Physalacriaceae</taxon>
        <taxon>Armillaria</taxon>
    </lineage>
</organism>
<reference evidence="2" key="1">
    <citation type="journal article" date="2017" name="Nat. Ecol. Evol.">
        <title>Genome expansion and lineage-specific genetic innovations in the forest pathogenic fungi Armillaria.</title>
        <authorList>
            <person name="Sipos G."/>
            <person name="Prasanna A.N."/>
            <person name="Walter M.C."/>
            <person name="O'Connor E."/>
            <person name="Balint B."/>
            <person name="Krizsan K."/>
            <person name="Kiss B."/>
            <person name="Hess J."/>
            <person name="Varga T."/>
            <person name="Slot J."/>
            <person name="Riley R."/>
            <person name="Boka B."/>
            <person name="Rigling D."/>
            <person name="Barry K."/>
            <person name="Lee J."/>
            <person name="Mihaltcheva S."/>
            <person name="LaButti K."/>
            <person name="Lipzen A."/>
            <person name="Waldron R."/>
            <person name="Moloney N.M."/>
            <person name="Sperisen C."/>
            <person name="Kredics L."/>
            <person name="Vagvoelgyi C."/>
            <person name="Patrignani A."/>
            <person name="Fitzpatrick D."/>
            <person name="Nagy I."/>
            <person name="Doyle S."/>
            <person name="Anderson J.B."/>
            <person name="Grigoriev I.V."/>
            <person name="Gueldener U."/>
            <person name="Muensterkoetter M."/>
            <person name="Nagy L.G."/>
        </authorList>
    </citation>
    <scope>NUCLEOTIDE SEQUENCE [LARGE SCALE GENOMIC DNA]</scope>
    <source>
        <strain evidence="2">28-4</strain>
    </source>
</reference>
<dbReference type="EMBL" id="KZ293449">
    <property type="protein sequence ID" value="PBK64889.1"/>
    <property type="molecule type" value="Genomic_DNA"/>
</dbReference>
<gene>
    <name evidence="1" type="ORF">ARMSODRAFT_455119</name>
</gene>
<protein>
    <submittedName>
        <fullName evidence="1">Uncharacterized protein</fullName>
    </submittedName>
</protein>
<evidence type="ECO:0000313" key="2">
    <source>
        <dbReference type="Proteomes" id="UP000218334"/>
    </source>
</evidence>
<dbReference type="Gene3D" id="3.80.10.10">
    <property type="entry name" value="Ribonuclease Inhibitor"/>
    <property type="match status" value="1"/>
</dbReference>
<dbReference type="SUPFAM" id="SSF52047">
    <property type="entry name" value="RNI-like"/>
    <property type="match status" value="1"/>
</dbReference>